<comment type="caution">
    <text evidence="2">The sequence shown here is derived from an EMBL/GenBank/DDBJ whole genome shotgun (WGS) entry which is preliminary data.</text>
</comment>
<dbReference type="Proteomes" id="UP001597546">
    <property type="component" value="Unassembled WGS sequence"/>
</dbReference>
<proteinExistence type="predicted"/>
<evidence type="ECO:0000256" key="1">
    <source>
        <dbReference type="SAM" id="Phobius"/>
    </source>
</evidence>
<keyword evidence="1" id="KW-0812">Transmembrane</keyword>
<feature type="transmembrane region" description="Helical" evidence="1">
    <location>
        <begin position="76"/>
        <end position="93"/>
    </location>
</feature>
<name>A0ABW5TT22_9SPHI</name>
<feature type="transmembrane region" description="Helical" evidence="1">
    <location>
        <begin position="125"/>
        <end position="148"/>
    </location>
</feature>
<sequence>MENKSILSENQTDDFSLELTLKPIIRSLLRWLKPIYLLGYLFNFLLLLFFIISILFKGILENFVGDKSEFYNYLKSPFTLVSLVFIFAISKNAQQFYKSLKQYSISNHKSDLVDTFYQLKQFFRFLFFTVVYVLAFLFIKFGVDFIWIN</sequence>
<keyword evidence="1" id="KW-0472">Membrane</keyword>
<protein>
    <submittedName>
        <fullName evidence="2">Uncharacterized protein</fullName>
    </submittedName>
</protein>
<evidence type="ECO:0000313" key="3">
    <source>
        <dbReference type="Proteomes" id="UP001597546"/>
    </source>
</evidence>
<accession>A0ABW5TT22</accession>
<reference evidence="3" key="1">
    <citation type="journal article" date="2019" name="Int. J. Syst. Evol. Microbiol.">
        <title>The Global Catalogue of Microorganisms (GCM) 10K type strain sequencing project: providing services to taxonomists for standard genome sequencing and annotation.</title>
        <authorList>
            <consortium name="The Broad Institute Genomics Platform"/>
            <consortium name="The Broad Institute Genome Sequencing Center for Infectious Disease"/>
            <person name="Wu L."/>
            <person name="Ma J."/>
        </authorList>
    </citation>
    <scope>NUCLEOTIDE SEQUENCE [LARGE SCALE GENOMIC DNA]</scope>
    <source>
        <strain evidence="3">KCTC 42456</strain>
    </source>
</reference>
<organism evidence="2 3">
    <name type="scientific">Pedobacter alpinus</name>
    <dbReference type="NCBI Taxonomy" id="1590643"/>
    <lineage>
        <taxon>Bacteria</taxon>
        <taxon>Pseudomonadati</taxon>
        <taxon>Bacteroidota</taxon>
        <taxon>Sphingobacteriia</taxon>
        <taxon>Sphingobacteriales</taxon>
        <taxon>Sphingobacteriaceae</taxon>
        <taxon>Pedobacter</taxon>
    </lineage>
</organism>
<keyword evidence="1" id="KW-1133">Transmembrane helix</keyword>
<gene>
    <name evidence="2" type="ORF">ACFSSE_09435</name>
</gene>
<keyword evidence="3" id="KW-1185">Reference proteome</keyword>
<feature type="transmembrane region" description="Helical" evidence="1">
    <location>
        <begin position="35"/>
        <end position="56"/>
    </location>
</feature>
<evidence type="ECO:0000313" key="2">
    <source>
        <dbReference type="EMBL" id="MFD2731927.1"/>
    </source>
</evidence>
<dbReference type="EMBL" id="JBHULV010000028">
    <property type="protein sequence ID" value="MFD2731927.1"/>
    <property type="molecule type" value="Genomic_DNA"/>
</dbReference>
<dbReference type="RefSeq" id="WP_379043652.1">
    <property type="nucleotide sequence ID" value="NZ_JBHSKW010000032.1"/>
</dbReference>